<gene>
    <name evidence="2" type="ORF">UFOPK2310_00388</name>
</gene>
<evidence type="ECO:0000313" key="2">
    <source>
        <dbReference type="EMBL" id="CAB4666625.1"/>
    </source>
</evidence>
<dbReference type="GO" id="GO:0016491">
    <property type="term" value="F:oxidoreductase activity"/>
    <property type="evidence" value="ECO:0007669"/>
    <property type="project" value="InterPro"/>
</dbReference>
<dbReference type="EMBL" id="CAEZWW010000030">
    <property type="protein sequence ID" value="CAB4666625.1"/>
    <property type="molecule type" value="Genomic_DNA"/>
</dbReference>
<evidence type="ECO:0000259" key="1">
    <source>
        <dbReference type="Pfam" id="PF07110"/>
    </source>
</evidence>
<dbReference type="Pfam" id="PF07110">
    <property type="entry name" value="EthD"/>
    <property type="match status" value="1"/>
</dbReference>
<organism evidence="2">
    <name type="scientific">freshwater metagenome</name>
    <dbReference type="NCBI Taxonomy" id="449393"/>
    <lineage>
        <taxon>unclassified sequences</taxon>
        <taxon>metagenomes</taxon>
        <taxon>ecological metagenomes</taxon>
    </lineage>
</organism>
<dbReference type="Gene3D" id="3.30.70.100">
    <property type="match status" value="1"/>
</dbReference>
<dbReference type="NCBIfam" id="TIGR02118">
    <property type="entry name" value="EthD family reductase"/>
    <property type="match status" value="1"/>
</dbReference>
<dbReference type="AlphaFoldDB" id="A0A6J6M1L7"/>
<dbReference type="InterPro" id="IPR011008">
    <property type="entry name" value="Dimeric_a/b-barrel"/>
</dbReference>
<feature type="domain" description="EthD" evidence="1">
    <location>
        <begin position="12"/>
        <end position="83"/>
    </location>
</feature>
<name>A0A6J6M1L7_9ZZZZ</name>
<sequence>MFKAMIMLTRRDDLTHEQFAQWWLQEHAPMARELPDVRRIVFNLVDQTPDAPCDGITELWFDSREDFDAAYATEIGKNVAADSLAHLTSRVRLFVDEQSVA</sequence>
<accession>A0A6J6M1L7</accession>
<protein>
    <submittedName>
        <fullName evidence="2">Unannotated protein</fullName>
    </submittedName>
</protein>
<dbReference type="SUPFAM" id="SSF54909">
    <property type="entry name" value="Dimeric alpha+beta barrel"/>
    <property type="match status" value="1"/>
</dbReference>
<proteinExistence type="predicted"/>
<reference evidence="2" key="1">
    <citation type="submission" date="2020-05" db="EMBL/GenBank/DDBJ databases">
        <authorList>
            <person name="Chiriac C."/>
            <person name="Salcher M."/>
            <person name="Ghai R."/>
            <person name="Kavagutti S V."/>
        </authorList>
    </citation>
    <scope>NUCLEOTIDE SEQUENCE</scope>
</reference>
<dbReference type="InterPro" id="IPR009799">
    <property type="entry name" value="EthD_dom"/>
</dbReference>